<protein>
    <submittedName>
        <fullName evidence="2">Uncharacterized protein</fullName>
    </submittedName>
</protein>
<name>A0A8S9K2R4_BRACR</name>
<feature type="region of interest" description="Disordered" evidence="1">
    <location>
        <begin position="41"/>
        <end position="71"/>
    </location>
</feature>
<sequence length="146" mass="16572">MFGRLRPPPSSPDSLERYPAKIIKDDPLSVYESTLLKLKQGSRLDTVGPSPETEFENPPSSSDTQREAHDDVSLCNGSDDAIMGVDSGSCVKKKNPSVLSMFCRYKNQAQARNLSHTVEFVGIHQWLRQRIRRRLRQNLVMEIKQD</sequence>
<proteinExistence type="predicted"/>
<evidence type="ECO:0000313" key="2">
    <source>
        <dbReference type="EMBL" id="KAF2588419.1"/>
    </source>
</evidence>
<evidence type="ECO:0000256" key="1">
    <source>
        <dbReference type="SAM" id="MobiDB-lite"/>
    </source>
</evidence>
<dbReference type="EMBL" id="QGKY02000190">
    <property type="protein sequence ID" value="KAF2588419.1"/>
    <property type="molecule type" value="Genomic_DNA"/>
</dbReference>
<comment type="caution">
    <text evidence="2">The sequence shown here is derived from an EMBL/GenBank/DDBJ whole genome shotgun (WGS) entry which is preliminary data.</text>
</comment>
<dbReference type="PANTHER" id="PTHR48238:SF1">
    <property type="entry name" value="(RAPE) HYPOTHETICAL PROTEIN"/>
    <property type="match status" value="1"/>
</dbReference>
<accession>A0A8S9K2R4</accession>
<dbReference type="AlphaFoldDB" id="A0A8S9K2R4"/>
<organism evidence="2">
    <name type="scientific">Brassica cretica</name>
    <name type="common">Mustard</name>
    <dbReference type="NCBI Taxonomy" id="69181"/>
    <lineage>
        <taxon>Eukaryota</taxon>
        <taxon>Viridiplantae</taxon>
        <taxon>Streptophyta</taxon>
        <taxon>Embryophyta</taxon>
        <taxon>Tracheophyta</taxon>
        <taxon>Spermatophyta</taxon>
        <taxon>Magnoliopsida</taxon>
        <taxon>eudicotyledons</taxon>
        <taxon>Gunneridae</taxon>
        <taxon>Pentapetalae</taxon>
        <taxon>rosids</taxon>
        <taxon>malvids</taxon>
        <taxon>Brassicales</taxon>
        <taxon>Brassicaceae</taxon>
        <taxon>Brassiceae</taxon>
        <taxon>Brassica</taxon>
    </lineage>
</organism>
<dbReference type="PANTHER" id="PTHR48238">
    <property type="entry name" value="BNACNNG09570D PROTEIN"/>
    <property type="match status" value="1"/>
</dbReference>
<reference evidence="2" key="1">
    <citation type="submission" date="2019-12" db="EMBL/GenBank/DDBJ databases">
        <title>Genome sequencing and annotation of Brassica cretica.</title>
        <authorList>
            <person name="Studholme D.J."/>
            <person name="Sarris P.F."/>
        </authorList>
    </citation>
    <scope>NUCLEOTIDE SEQUENCE</scope>
    <source>
        <strain evidence="2">PFS-102/07</strain>
        <tissue evidence="2">Leaf</tissue>
    </source>
</reference>
<gene>
    <name evidence="2" type="ORF">F2Q70_00040489</name>
</gene>